<protein>
    <submittedName>
        <fullName evidence="10">WD40 repeat-like protein</fullName>
    </submittedName>
</protein>
<dbReference type="STRING" id="1353009.A0A1Y2IH07"/>
<organism evidence="10 11">
    <name type="scientific">Trametes coccinea (strain BRFM310)</name>
    <name type="common">Pycnoporus coccineus</name>
    <dbReference type="NCBI Taxonomy" id="1353009"/>
    <lineage>
        <taxon>Eukaryota</taxon>
        <taxon>Fungi</taxon>
        <taxon>Dikarya</taxon>
        <taxon>Basidiomycota</taxon>
        <taxon>Agaricomycotina</taxon>
        <taxon>Agaricomycetes</taxon>
        <taxon>Polyporales</taxon>
        <taxon>Polyporaceae</taxon>
        <taxon>Trametes</taxon>
    </lineage>
</organism>
<accession>A0A1Y2IH07</accession>
<evidence type="ECO:0000256" key="6">
    <source>
        <dbReference type="ARBA" id="ARBA00023274"/>
    </source>
</evidence>
<dbReference type="Pfam" id="PF04158">
    <property type="entry name" value="Sof1"/>
    <property type="match status" value="1"/>
</dbReference>
<feature type="region of interest" description="Disordered" evidence="8">
    <location>
        <begin position="422"/>
        <end position="455"/>
    </location>
</feature>
<dbReference type="PROSITE" id="PS50294">
    <property type="entry name" value="WD_REPEATS_REGION"/>
    <property type="match status" value="1"/>
</dbReference>
<reference evidence="10 11" key="1">
    <citation type="journal article" date="2015" name="Biotechnol. Biofuels">
        <title>Enhanced degradation of softwood versus hardwood by the white-rot fungus Pycnoporus coccineus.</title>
        <authorList>
            <person name="Couturier M."/>
            <person name="Navarro D."/>
            <person name="Chevret D."/>
            <person name="Henrissat B."/>
            <person name="Piumi F."/>
            <person name="Ruiz-Duenas F.J."/>
            <person name="Martinez A.T."/>
            <person name="Grigoriev I.V."/>
            <person name="Riley R."/>
            <person name="Lipzen A."/>
            <person name="Berrin J.G."/>
            <person name="Master E.R."/>
            <person name="Rosso M.N."/>
        </authorList>
    </citation>
    <scope>NUCLEOTIDE SEQUENCE [LARGE SCALE GENOMIC DNA]</scope>
    <source>
        <strain evidence="10 11">BRFM310</strain>
    </source>
</reference>
<keyword evidence="5" id="KW-0539">Nucleus</keyword>
<dbReference type="PRINTS" id="PR00320">
    <property type="entry name" value="GPROTEINBRPT"/>
</dbReference>
<feature type="repeat" description="WD" evidence="7">
    <location>
        <begin position="288"/>
        <end position="320"/>
    </location>
</feature>
<dbReference type="OrthoDB" id="10249065at2759"/>
<dbReference type="Gene3D" id="2.130.10.10">
    <property type="entry name" value="YVTN repeat-like/Quinoprotein amine dehydrogenase"/>
    <property type="match status" value="2"/>
</dbReference>
<feature type="compositionally biased region" description="Basic and acidic residues" evidence="8">
    <location>
        <begin position="436"/>
        <end position="455"/>
    </location>
</feature>
<evidence type="ECO:0000259" key="9">
    <source>
        <dbReference type="Pfam" id="PF04158"/>
    </source>
</evidence>
<dbReference type="InterPro" id="IPR036322">
    <property type="entry name" value="WD40_repeat_dom_sf"/>
</dbReference>
<evidence type="ECO:0000313" key="11">
    <source>
        <dbReference type="Proteomes" id="UP000193067"/>
    </source>
</evidence>
<feature type="domain" description="Sof1-like protein" evidence="9">
    <location>
        <begin position="364"/>
        <end position="450"/>
    </location>
</feature>
<dbReference type="PANTHER" id="PTHR22851:SF0">
    <property type="entry name" value="DDB1- AND CUL4-ASSOCIATED FACTOR 13"/>
    <property type="match status" value="1"/>
</dbReference>
<keyword evidence="11" id="KW-1185">Reference proteome</keyword>
<dbReference type="InterPro" id="IPR020472">
    <property type="entry name" value="WD40_PAC1"/>
</dbReference>
<feature type="repeat" description="WD" evidence="7">
    <location>
        <begin position="107"/>
        <end position="138"/>
    </location>
</feature>
<dbReference type="SUPFAM" id="SSF50978">
    <property type="entry name" value="WD40 repeat-like"/>
    <property type="match status" value="1"/>
</dbReference>
<evidence type="ECO:0000256" key="8">
    <source>
        <dbReference type="SAM" id="MobiDB-lite"/>
    </source>
</evidence>
<dbReference type="PANTHER" id="PTHR22851">
    <property type="entry name" value="U3 SMALL NUCLEOLAR RNA U3 SNORNA ASSOCIATED PROTEIN"/>
    <property type="match status" value="1"/>
</dbReference>
<evidence type="ECO:0000256" key="7">
    <source>
        <dbReference type="PROSITE-ProRule" id="PRU00221"/>
    </source>
</evidence>
<gene>
    <name evidence="10" type="ORF">PYCCODRAFT_1479114</name>
</gene>
<dbReference type="GO" id="GO:0000462">
    <property type="term" value="P:maturation of SSU-rRNA from tricistronic rRNA transcript (SSU-rRNA, 5.8S rRNA, LSU-rRNA)"/>
    <property type="evidence" value="ECO:0007669"/>
    <property type="project" value="TreeGrafter"/>
</dbReference>
<comment type="similarity">
    <text evidence="2">Belongs to the WD repeat DCAF13/WDSOF1 family.</text>
</comment>
<dbReference type="GO" id="GO:0032040">
    <property type="term" value="C:small-subunit processome"/>
    <property type="evidence" value="ECO:0007669"/>
    <property type="project" value="TreeGrafter"/>
</dbReference>
<evidence type="ECO:0000256" key="1">
    <source>
        <dbReference type="ARBA" id="ARBA00004604"/>
    </source>
</evidence>
<dbReference type="EMBL" id="KZ084118">
    <property type="protein sequence ID" value="OSD00429.1"/>
    <property type="molecule type" value="Genomic_DNA"/>
</dbReference>
<evidence type="ECO:0000313" key="10">
    <source>
        <dbReference type="EMBL" id="OSD00429.1"/>
    </source>
</evidence>
<comment type="subcellular location">
    <subcellularLocation>
        <location evidence="1">Nucleus</location>
        <location evidence="1">Nucleolus</location>
    </subcellularLocation>
</comment>
<dbReference type="Pfam" id="PF00400">
    <property type="entry name" value="WD40"/>
    <property type="match status" value="3"/>
</dbReference>
<name>A0A1Y2IH07_TRAC3</name>
<proteinExistence type="inferred from homology"/>
<keyword evidence="3 7" id="KW-0853">WD repeat</keyword>
<feature type="region of interest" description="Disordered" evidence="8">
    <location>
        <begin position="10"/>
        <end position="30"/>
    </location>
</feature>
<feature type="repeat" description="WD" evidence="7">
    <location>
        <begin position="331"/>
        <end position="372"/>
    </location>
</feature>
<keyword evidence="4" id="KW-0677">Repeat</keyword>
<evidence type="ECO:0000256" key="2">
    <source>
        <dbReference type="ARBA" id="ARBA00005649"/>
    </source>
</evidence>
<sequence length="455" mass="50884">MVKINVLQHAPSAHLPARPGDPTPTSRNLDPLMHPFARARERTRALNAVKIERMFAKPFVASLEGHVDAVETMARKPETLDIVASGSWDGGLIVHDVSRRTSLLHIEDAHKGKVSGVCFGQQDRLLSCGVDRNIKLWDSHKGYEEDDSGAGPSKRKPISVFPGKAAFNSIDHHRYDPLFATASNLVQVWDETKSAAVSNLTIPTSTETVTAVRFNLAEASVLASIGSDRSFTLYDIRTGKAERRIIMQMRSNALSWSPTFPTTVLLASEDHNLYTFDIRSLNTPTQIYKGHVAAVMSCDWCPTGLEFVSGGWDRTVRIWKEGVGSQPEVYHTKRMQRVMSTLYTGDARFVLSGSDDGNVRIWKAHASDKLGIITARERAAIEYRESLKARWKADAEVNKIARTRHLPKPVYKAAQLKRTMLEAQRVKEERRRKHTRAGESKPKAERKKVVIAEQS</sequence>
<dbReference type="Proteomes" id="UP000193067">
    <property type="component" value="Unassembled WGS sequence"/>
</dbReference>
<dbReference type="AlphaFoldDB" id="A0A1Y2IH07"/>
<dbReference type="SMART" id="SM00320">
    <property type="entry name" value="WD40"/>
    <property type="match status" value="7"/>
</dbReference>
<evidence type="ECO:0000256" key="4">
    <source>
        <dbReference type="ARBA" id="ARBA00022737"/>
    </source>
</evidence>
<evidence type="ECO:0000256" key="3">
    <source>
        <dbReference type="ARBA" id="ARBA00022574"/>
    </source>
</evidence>
<dbReference type="InterPro" id="IPR051733">
    <property type="entry name" value="WD_repeat_DCAF13/WDSOF1"/>
</dbReference>
<dbReference type="InterPro" id="IPR007287">
    <property type="entry name" value="Sof1"/>
</dbReference>
<evidence type="ECO:0000256" key="5">
    <source>
        <dbReference type="ARBA" id="ARBA00023242"/>
    </source>
</evidence>
<dbReference type="PROSITE" id="PS50082">
    <property type="entry name" value="WD_REPEATS_2"/>
    <property type="match status" value="3"/>
</dbReference>
<keyword evidence="6" id="KW-0687">Ribonucleoprotein</keyword>
<dbReference type="InterPro" id="IPR015943">
    <property type="entry name" value="WD40/YVTN_repeat-like_dom_sf"/>
</dbReference>
<dbReference type="InterPro" id="IPR001680">
    <property type="entry name" value="WD40_rpt"/>
</dbReference>